<proteinExistence type="predicted"/>
<comment type="caution">
    <text evidence="2">The sequence shown here is derived from an EMBL/GenBank/DDBJ whole genome shotgun (WGS) entry which is preliminary data.</text>
</comment>
<keyword evidence="1" id="KW-1133">Transmembrane helix</keyword>
<protein>
    <submittedName>
        <fullName evidence="2">Uncharacterized protein</fullName>
    </submittedName>
</protein>
<evidence type="ECO:0000256" key="1">
    <source>
        <dbReference type="SAM" id="Phobius"/>
    </source>
</evidence>
<evidence type="ECO:0000313" key="2">
    <source>
        <dbReference type="EMBL" id="KKN79971.1"/>
    </source>
</evidence>
<reference evidence="2" key="1">
    <citation type="journal article" date="2015" name="Nature">
        <title>Complex archaea that bridge the gap between prokaryotes and eukaryotes.</title>
        <authorList>
            <person name="Spang A."/>
            <person name="Saw J.H."/>
            <person name="Jorgensen S.L."/>
            <person name="Zaremba-Niedzwiedzka K."/>
            <person name="Martijn J."/>
            <person name="Lind A.E."/>
            <person name="van Eijk R."/>
            <person name="Schleper C."/>
            <person name="Guy L."/>
            <person name="Ettema T.J."/>
        </authorList>
    </citation>
    <scope>NUCLEOTIDE SEQUENCE</scope>
</reference>
<dbReference type="EMBL" id="LAZR01000239">
    <property type="protein sequence ID" value="KKN79971.1"/>
    <property type="molecule type" value="Genomic_DNA"/>
</dbReference>
<organism evidence="2">
    <name type="scientific">marine sediment metagenome</name>
    <dbReference type="NCBI Taxonomy" id="412755"/>
    <lineage>
        <taxon>unclassified sequences</taxon>
        <taxon>metagenomes</taxon>
        <taxon>ecological metagenomes</taxon>
    </lineage>
</organism>
<accession>A0A0F9W2T5</accession>
<keyword evidence="1" id="KW-0812">Transmembrane</keyword>
<dbReference type="AlphaFoldDB" id="A0A0F9W2T5"/>
<feature type="transmembrane region" description="Helical" evidence="1">
    <location>
        <begin position="6"/>
        <end position="24"/>
    </location>
</feature>
<keyword evidence="1" id="KW-0472">Membrane</keyword>
<name>A0A0F9W2T5_9ZZZZ</name>
<sequence>MSWIAANIGLINLGMILALFWFAWERERHIRRLQDRLAEANTIMADQHLALCLANGDDPDEVAAEWVAKHKSERGIEQ</sequence>
<gene>
    <name evidence="2" type="ORF">LCGC14_0334790</name>
</gene>